<reference evidence="4" key="1">
    <citation type="journal article" date="2019" name="Int. J. Syst. Evol. Microbiol.">
        <title>The Global Catalogue of Microorganisms (GCM) 10K type strain sequencing project: providing services to taxonomists for standard genome sequencing and annotation.</title>
        <authorList>
            <consortium name="The Broad Institute Genomics Platform"/>
            <consortium name="The Broad Institute Genome Sequencing Center for Infectious Disease"/>
            <person name="Wu L."/>
            <person name="Ma J."/>
        </authorList>
    </citation>
    <scope>NUCLEOTIDE SEQUENCE [LARGE SCALE GENOMIC DNA]</scope>
    <source>
        <strain evidence="4">NBRC 108730</strain>
    </source>
</reference>
<organism evidence="3 4">
    <name type="scientific">Angustibacter aerolatus</name>
    <dbReference type="NCBI Taxonomy" id="1162965"/>
    <lineage>
        <taxon>Bacteria</taxon>
        <taxon>Bacillati</taxon>
        <taxon>Actinomycetota</taxon>
        <taxon>Actinomycetes</taxon>
        <taxon>Kineosporiales</taxon>
        <taxon>Kineosporiaceae</taxon>
    </lineage>
</organism>
<gene>
    <name evidence="3" type="ORF">GCM10025868_42790</name>
</gene>
<feature type="transmembrane region" description="Helical" evidence="2">
    <location>
        <begin position="151"/>
        <end position="172"/>
    </location>
</feature>
<feature type="compositionally biased region" description="Low complexity" evidence="1">
    <location>
        <begin position="95"/>
        <end position="113"/>
    </location>
</feature>
<evidence type="ECO:0008006" key="5">
    <source>
        <dbReference type="Google" id="ProtNLM"/>
    </source>
</evidence>
<evidence type="ECO:0000256" key="1">
    <source>
        <dbReference type="SAM" id="MobiDB-lite"/>
    </source>
</evidence>
<evidence type="ECO:0000313" key="3">
    <source>
        <dbReference type="EMBL" id="GMA89029.1"/>
    </source>
</evidence>
<evidence type="ECO:0000313" key="4">
    <source>
        <dbReference type="Proteomes" id="UP001157017"/>
    </source>
</evidence>
<proteinExistence type="predicted"/>
<dbReference type="Proteomes" id="UP001157017">
    <property type="component" value="Unassembled WGS sequence"/>
</dbReference>
<accession>A0ABQ6JPG9</accession>
<keyword evidence="2" id="KW-0812">Transmembrane</keyword>
<feature type="region of interest" description="Disordered" evidence="1">
    <location>
        <begin position="95"/>
        <end position="125"/>
    </location>
</feature>
<keyword evidence="2" id="KW-0472">Membrane</keyword>
<comment type="caution">
    <text evidence="3">The sequence shown here is derived from an EMBL/GenBank/DDBJ whole genome shotgun (WGS) entry which is preliminary data.</text>
</comment>
<protein>
    <recommendedName>
        <fullName evidence="5">Gram-positive cocci surface proteins LPxTG domain-containing protein</fullName>
    </recommendedName>
</protein>
<dbReference type="EMBL" id="BSUZ01000001">
    <property type="protein sequence ID" value="GMA89029.1"/>
    <property type="molecule type" value="Genomic_DNA"/>
</dbReference>
<sequence length="183" mass="18036">MNANSTALAVQALQATGVTGPLAAARRYLTGLQYDCDASSALRGGVAYAVSARSTRTPTDQDRRATTQAALALAGGTVGTATAAGAAPNAPALACASPTTSTTTTSEPSGTSSTDDDSGYLGVDETVEPGTIAGTALPASASDLPRTGTEVAPLVATGTGLLGLGVLALLLARVTRRRHGRHA</sequence>
<keyword evidence="2" id="KW-1133">Transmembrane helix</keyword>
<evidence type="ECO:0000256" key="2">
    <source>
        <dbReference type="SAM" id="Phobius"/>
    </source>
</evidence>
<name>A0ABQ6JPG9_9ACTN</name>
<keyword evidence="4" id="KW-1185">Reference proteome</keyword>